<dbReference type="EMBL" id="AXZF01000047">
    <property type="protein sequence ID" value="ERT68784.1"/>
    <property type="molecule type" value="Genomic_DNA"/>
</dbReference>
<dbReference type="CDD" id="cd06261">
    <property type="entry name" value="TM_PBP2"/>
    <property type="match status" value="1"/>
</dbReference>
<dbReference type="AlphaFoldDB" id="U7VCC0"/>
<comment type="caution">
    <text evidence="9">The sequence shown here is derived from an EMBL/GenBank/DDBJ whole genome shotgun (WGS) entry which is preliminary data.</text>
</comment>
<dbReference type="PROSITE" id="PS50928">
    <property type="entry name" value="ABC_TM1"/>
    <property type="match status" value="1"/>
</dbReference>
<evidence type="ECO:0000259" key="8">
    <source>
        <dbReference type="PROSITE" id="PS50928"/>
    </source>
</evidence>
<keyword evidence="5 7" id="KW-1133">Transmembrane helix</keyword>
<keyword evidence="3" id="KW-1003">Cell membrane</keyword>
<keyword evidence="4 7" id="KW-0812">Transmembrane</keyword>
<dbReference type="STRING" id="1319815.HMPREF0202_01316"/>
<dbReference type="eggNOG" id="COG1173">
    <property type="taxonomic scope" value="Bacteria"/>
</dbReference>
<feature type="transmembrane region" description="Helical" evidence="7">
    <location>
        <begin position="74"/>
        <end position="94"/>
    </location>
</feature>
<dbReference type="PATRIC" id="fig|1319815.3.peg.1267"/>
<reference evidence="9 10" key="1">
    <citation type="submission" date="2013-08" db="EMBL/GenBank/DDBJ databases">
        <authorList>
            <person name="Weinstock G."/>
            <person name="Sodergren E."/>
            <person name="Wylie T."/>
            <person name="Fulton L."/>
            <person name="Fulton R."/>
            <person name="Fronick C."/>
            <person name="O'Laughlin M."/>
            <person name="Godfrey J."/>
            <person name="Miner T."/>
            <person name="Herter B."/>
            <person name="Appelbaum E."/>
            <person name="Cordes M."/>
            <person name="Lek S."/>
            <person name="Wollam A."/>
            <person name="Pepin K.H."/>
            <person name="Palsikar V.B."/>
            <person name="Mitreva M."/>
            <person name="Wilson R.K."/>
        </authorList>
    </citation>
    <scope>NUCLEOTIDE SEQUENCE [LARGE SCALE GENOMIC DNA]</scope>
    <source>
        <strain evidence="9 10">ATCC BAA-474</strain>
    </source>
</reference>
<dbReference type="Pfam" id="PF00528">
    <property type="entry name" value="BPD_transp_1"/>
    <property type="match status" value="1"/>
</dbReference>
<dbReference type="GO" id="GO:0005886">
    <property type="term" value="C:plasma membrane"/>
    <property type="evidence" value="ECO:0007669"/>
    <property type="project" value="UniProtKB-SubCell"/>
</dbReference>
<keyword evidence="10" id="KW-1185">Reference proteome</keyword>
<dbReference type="SUPFAM" id="SSF161098">
    <property type="entry name" value="MetI-like"/>
    <property type="match status" value="1"/>
</dbReference>
<organism evidence="9 10">
    <name type="scientific">Cetobacterium somerae ATCC BAA-474</name>
    <dbReference type="NCBI Taxonomy" id="1319815"/>
    <lineage>
        <taxon>Bacteria</taxon>
        <taxon>Fusobacteriati</taxon>
        <taxon>Fusobacteriota</taxon>
        <taxon>Fusobacteriia</taxon>
        <taxon>Fusobacteriales</taxon>
        <taxon>Fusobacteriaceae</taxon>
        <taxon>Cetobacterium</taxon>
    </lineage>
</organism>
<gene>
    <name evidence="9" type="ORF">HMPREF0202_01316</name>
</gene>
<feature type="transmembrane region" description="Helical" evidence="7">
    <location>
        <begin position="135"/>
        <end position="156"/>
    </location>
</feature>
<dbReference type="InterPro" id="IPR035906">
    <property type="entry name" value="MetI-like_sf"/>
</dbReference>
<feature type="transmembrane region" description="Helical" evidence="7">
    <location>
        <begin position="300"/>
        <end position="323"/>
    </location>
</feature>
<keyword evidence="2 7" id="KW-0813">Transport</keyword>
<dbReference type="Gene3D" id="1.10.3720.10">
    <property type="entry name" value="MetI-like"/>
    <property type="match status" value="1"/>
</dbReference>
<evidence type="ECO:0000313" key="9">
    <source>
        <dbReference type="EMBL" id="ERT68784.1"/>
    </source>
</evidence>
<feature type="transmembrane region" description="Helical" evidence="7">
    <location>
        <begin position="168"/>
        <end position="190"/>
    </location>
</feature>
<dbReference type="InterPro" id="IPR000515">
    <property type="entry name" value="MetI-like"/>
</dbReference>
<dbReference type="HOGENOM" id="CLU_028518_1_2_0"/>
<dbReference type="Proteomes" id="UP000017081">
    <property type="component" value="Unassembled WGS sequence"/>
</dbReference>
<keyword evidence="6 7" id="KW-0472">Membrane</keyword>
<evidence type="ECO:0000256" key="5">
    <source>
        <dbReference type="ARBA" id="ARBA00022989"/>
    </source>
</evidence>
<evidence type="ECO:0000256" key="6">
    <source>
        <dbReference type="ARBA" id="ARBA00023136"/>
    </source>
</evidence>
<dbReference type="PANTHER" id="PTHR43386">
    <property type="entry name" value="OLIGOPEPTIDE TRANSPORT SYSTEM PERMEASE PROTEIN APPC"/>
    <property type="match status" value="1"/>
</dbReference>
<dbReference type="InterPro" id="IPR025966">
    <property type="entry name" value="OppC_N"/>
</dbReference>
<protein>
    <recommendedName>
        <fullName evidence="8">ABC transmembrane type-1 domain-containing protein</fullName>
    </recommendedName>
</protein>
<evidence type="ECO:0000256" key="7">
    <source>
        <dbReference type="RuleBase" id="RU363032"/>
    </source>
</evidence>
<evidence type="ECO:0000256" key="3">
    <source>
        <dbReference type="ARBA" id="ARBA00022475"/>
    </source>
</evidence>
<sequence length="336" mass="37572">MAYKNIEVDFANFREEIFSSKAVKYTNTETKEGSSELDFTFATENEKVKEEITRKSFTFAEDAWRKLKQNKLSIAGLIFIILITTLAVVVPIFSKYSIFETNLSMTNRFPSAAHWFGTDQLGRDIFVRVMYGARYSLAIAFIASFLNLIIGILYGGVSGYFGGRVDTFMMRVVDIIYSIPMTIYVILIMVTFEKGGFLNIVLALALSYWIGMARIVRGEILQLKQQEYILAARTLGASNRRILFKHLLPNSMSSIIVTLTLQIPSAIFTEAFLSFIGLGITPPAASWGTLANDALGGFRLYPYQLVFPTLAICLTILAFNLLGDGLRDALDPKVRG</sequence>
<dbReference type="InterPro" id="IPR050366">
    <property type="entry name" value="BP-dependent_transpt_permease"/>
</dbReference>
<accession>U7VCC0</accession>
<proteinExistence type="inferred from homology"/>
<evidence type="ECO:0000256" key="4">
    <source>
        <dbReference type="ARBA" id="ARBA00022692"/>
    </source>
</evidence>
<feature type="transmembrane region" description="Helical" evidence="7">
    <location>
        <begin position="196"/>
        <end position="216"/>
    </location>
</feature>
<evidence type="ECO:0000256" key="1">
    <source>
        <dbReference type="ARBA" id="ARBA00004651"/>
    </source>
</evidence>
<evidence type="ECO:0000313" key="10">
    <source>
        <dbReference type="Proteomes" id="UP000017081"/>
    </source>
</evidence>
<comment type="subcellular location">
    <subcellularLocation>
        <location evidence="1 7">Cell membrane</location>
        <topology evidence="1 7">Multi-pass membrane protein</topology>
    </subcellularLocation>
</comment>
<dbReference type="PANTHER" id="PTHR43386:SF22">
    <property type="entry name" value="OLIGOPEPTIDE TRANSPORT SYSTEM PERMEASE PROTEIN OPPC"/>
    <property type="match status" value="1"/>
</dbReference>
<dbReference type="Pfam" id="PF12911">
    <property type="entry name" value="OppC_N"/>
    <property type="match status" value="1"/>
</dbReference>
<dbReference type="GO" id="GO:0055085">
    <property type="term" value="P:transmembrane transport"/>
    <property type="evidence" value="ECO:0007669"/>
    <property type="project" value="InterPro"/>
</dbReference>
<evidence type="ECO:0000256" key="2">
    <source>
        <dbReference type="ARBA" id="ARBA00022448"/>
    </source>
</evidence>
<feature type="transmembrane region" description="Helical" evidence="7">
    <location>
        <begin position="255"/>
        <end position="280"/>
    </location>
</feature>
<name>U7VCC0_9FUSO</name>
<feature type="domain" description="ABC transmembrane type-1" evidence="8">
    <location>
        <begin position="133"/>
        <end position="323"/>
    </location>
</feature>
<comment type="similarity">
    <text evidence="7">Belongs to the binding-protein-dependent transport system permease family.</text>
</comment>
<dbReference type="RefSeq" id="WP_023050854.1">
    <property type="nucleotide sequence ID" value="NZ_CP173065.2"/>
</dbReference>